<dbReference type="SUPFAM" id="SSF55729">
    <property type="entry name" value="Acyl-CoA N-acyltransferases (Nat)"/>
    <property type="match status" value="1"/>
</dbReference>
<dbReference type="AlphaFoldDB" id="A0A6H9YZH9"/>
<gene>
    <name evidence="3" type="ORF">F8566_24955</name>
</gene>
<dbReference type="InterPro" id="IPR016181">
    <property type="entry name" value="Acyl_CoA_acyltransferase"/>
</dbReference>
<proteinExistence type="predicted"/>
<evidence type="ECO:0000313" key="4">
    <source>
        <dbReference type="Proteomes" id="UP000468735"/>
    </source>
</evidence>
<name>A0A6H9YZH9_9ACTN</name>
<dbReference type="EMBL" id="WBMT01000012">
    <property type="protein sequence ID" value="KAB2345973.1"/>
    <property type="molecule type" value="Genomic_DNA"/>
</dbReference>
<protein>
    <submittedName>
        <fullName evidence="3">GNAT family N-acetyltransferase</fullName>
    </submittedName>
</protein>
<dbReference type="OrthoDB" id="9802340at2"/>
<evidence type="ECO:0000259" key="2">
    <source>
        <dbReference type="PROSITE" id="PS51186"/>
    </source>
</evidence>
<evidence type="ECO:0000256" key="1">
    <source>
        <dbReference type="ARBA" id="ARBA00022679"/>
    </source>
</evidence>
<dbReference type="PROSITE" id="PS51186">
    <property type="entry name" value="GNAT"/>
    <property type="match status" value="1"/>
</dbReference>
<dbReference type="Gene3D" id="3.40.630.30">
    <property type="match status" value="1"/>
</dbReference>
<accession>A0A6H9YZH9</accession>
<comment type="caution">
    <text evidence="3">The sequence shown here is derived from an EMBL/GenBank/DDBJ whole genome shotgun (WGS) entry which is preliminary data.</text>
</comment>
<organism evidence="3 4">
    <name type="scientific">Actinomadura rudentiformis</name>
    <dbReference type="NCBI Taxonomy" id="359158"/>
    <lineage>
        <taxon>Bacteria</taxon>
        <taxon>Bacillati</taxon>
        <taxon>Actinomycetota</taxon>
        <taxon>Actinomycetes</taxon>
        <taxon>Streptosporangiales</taxon>
        <taxon>Thermomonosporaceae</taxon>
        <taxon>Actinomadura</taxon>
    </lineage>
</organism>
<reference evidence="3 4" key="1">
    <citation type="submission" date="2019-09" db="EMBL/GenBank/DDBJ databases">
        <title>Actinomadura physcomitrii sp. nov., a novel actinomycete isolated from moss [Physcomitrium sphaericum (Ludw) Fuernr].</title>
        <authorList>
            <person name="Zhuang X."/>
            <person name="Liu C."/>
        </authorList>
    </citation>
    <scope>NUCLEOTIDE SEQUENCE [LARGE SCALE GENOMIC DNA]</scope>
    <source>
        <strain evidence="3 4">HMC1</strain>
    </source>
</reference>
<evidence type="ECO:0000313" key="3">
    <source>
        <dbReference type="EMBL" id="KAB2345973.1"/>
    </source>
</evidence>
<dbReference type="PANTHER" id="PTHR13947:SF37">
    <property type="entry name" value="LD18367P"/>
    <property type="match status" value="1"/>
</dbReference>
<dbReference type="InterPro" id="IPR050769">
    <property type="entry name" value="NAT_camello-type"/>
</dbReference>
<dbReference type="PANTHER" id="PTHR13947">
    <property type="entry name" value="GNAT FAMILY N-ACETYLTRANSFERASE"/>
    <property type="match status" value="1"/>
</dbReference>
<dbReference type="GO" id="GO:0008080">
    <property type="term" value="F:N-acetyltransferase activity"/>
    <property type="evidence" value="ECO:0007669"/>
    <property type="project" value="InterPro"/>
</dbReference>
<feature type="domain" description="N-acetyltransferase" evidence="2">
    <location>
        <begin position="5"/>
        <end position="163"/>
    </location>
</feature>
<keyword evidence="4" id="KW-1185">Reference proteome</keyword>
<dbReference type="Proteomes" id="UP000468735">
    <property type="component" value="Unassembled WGS sequence"/>
</dbReference>
<keyword evidence="1 3" id="KW-0808">Transferase</keyword>
<dbReference type="CDD" id="cd04301">
    <property type="entry name" value="NAT_SF"/>
    <property type="match status" value="1"/>
</dbReference>
<dbReference type="Pfam" id="PF00583">
    <property type="entry name" value="Acetyltransf_1"/>
    <property type="match status" value="1"/>
</dbReference>
<dbReference type="InterPro" id="IPR000182">
    <property type="entry name" value="GNAT_dom"/>
</dbReference>
<sequence length="178" mass="19632">MIGVTEIRIARREDDEALADLDRRTWSPIHAVLPEPPPGKPFFDVAHPPGQHLVAERGGRVVGYVRLVQPVPEPCGDHVRQIQGLAVDTGERCAGVGRALIEAACAEAARQGARRITLRVLGWNTAAQRLYERAGFKIEGVLREEFHLDGQYVDDILMARSLRSRDLPKAMSPEATSI</sequence>